<protein>
    <submittedName>
        <fullName evidence="1">Uncharacterized protein</fullName>
    </submittedName>
</protein>
<proteinExistence type="evidence at transcript level"/>
<dbReference type="AlphaFoldDB" id="B4FF14"/>
<dbReference type="RefSeq" id="NP_001169284.2">
    <property type="nucleotide sequence ID" value="NM_001175813.2"/>
</dbReference>
<accession>B4FF14</accession>
<dbReference type="KEGG" id="zma:100383148"/>
<sequence>MTSSREWRNMHGCHQLGHTDLECACCPAPREPHDARRGVVVDITKMLGCL</sequence>
<dbReference type="OrthoDB" id="10254721at2759"/>
<dbReference type="GeneID" id="100383148"/>
<reference evidence="1" key="1">
    <citation type="journal article" date="2009" name="PLoS Genet.">
        <title>Sequencing, mapping, and analysis of 27,455 maize full-length cDNAs.</title>
        <authorList>
            <person name="Soderlund C."/>
            <person name="Descour A."/>
            <person name="Kudrna D."/>
            <person name="Bomhoff M."/>
            <person name="Boyd L."/>
            <person name="Currie J."/>
            <person name="Angelova A."/>
            <person name="Collura K."/>
            <person name="Wissotski M."/>
            <person name="Ashley E."/>
            <person name="Morrow D."/>
            <person name="Fernandes J."/>
            <person name="Walbot V."/>
            <person name="Yu Y."/>
        </authorList>
    </citation>
    <scope>NUCLEOTIDE SEQUENCE</scope>
    <source>
        <strain evidence="1">B73</strain>
    </source>
</reference>
<evidence type="ECO:0000313" key="1">
    <source>
        <dbReference type="EMBL" id="ACF80707.1"/>
    </source>
</evidence>
<name>B4FF14_MAIZE</name>
<organism evidence="1">
    <name type="scientific">Zea mays</name>
    <name type="common">Maize</name>
    <dbReference type="NCBI Taxonomy" id="4577"/>
    <lineage>
        <taxon>Eukaryota</taxon>
        <taxon>Viridiplantae</taxon>
        <taxon>Streptophyta</taxon>
        <taxon>Embryophyta</taxon>
        <taxon>Tracheophyta</taxon>
        <taxon>Spermatophyta</taxon>
        <taxon>Magnoliopsida</taxon>
        <taxon>Liliopsida</taxon>
        <taxon>Poales</taxon>
        <taxon>Poaceae</taxon>
        <taxon>PACMAD clade</taxon>
        <taxon>Panicoideae</taxon>
        <taxon>Andropogonodae</taxon>
        <taxon>Andropogoneae</taxon>
        <taxon>Tripsacinae</taxon>
        <taxon>Zea</taxon>
    </lineage>
</organism>
<dbReference type="EMBL" id="BT035702">
    <property type="protein sequence ID" value="ACF80707.1"/>
    <property type="molecule type" value="mRNA"/>
</dbReference>